<keyword evidence="6" id="KW-0966">Cell projection</keyword>
<dbReference type="EMBL" id="NAAC01000004">
    <property type="protein sequence ID" value="RDJ15390.1"/>
    <property type="molecule type" value="Genomic_DNA"/>
</dbReference>
<feature type="domain" description="Flagellin N-terminal" evidence="4">
    <location>
        <begin position="4"/>
        <end position="136"/>
    </location>
</feature>
<evidence type="ECO:0000259" key="4">
    <source>
        <dbReference type="Pfam" id="PF00669"/>
    </source>
</evidence>
<dbReference type="Pfam" id="PF00700">
    <property type="entry name" value="Flagellin_C"/>
    <property type="match status" value="1"/>
</dbReference>
<keyword evidence="3" id="KW-0964">Secreted</keyword>
<dbReference type="PANTHER" id="PTHR42792:SF2">
    <property type="entry name" value="FLAGELLIN"/>
    <property type="match status" value="1"/>
</dbReference>
<comment type="subcellular location">
    <subcellularLocation>
        <location evidence="3">Secreted</location>
    </subcellularLocation>
    <subcellularLocation>
        <location evidence="3">Bacterial flagellum</location>
    </subcellularLocation>
</comment>
<dbReference type="PANTHER" id="PTHR42792">
    <property type="entry name" value="FLAGELLIN"/>
    <property type="match status" value="1"/>
</dbReference>
<comment type="caution">
    <text evidence="6">The sequence shown here is derived from an EMBL/GenBank/DDBJ whole genome shotgun (WGS) entry which is preliminary data.</text>
</comment>
<accession>A0A370KV60</accession>
<dbReference type="OrthoDB" id="8328560at2"/>
<dbReference type="GO" id="GO:0005576">
    <property type="term" value="C:extracellular region"/>
    <property type="evidence" value="ECO:0007669"/>
    <property type="project" value="UniProtKB-SubCell"/>
</dbReference>
<evidence type="ECO:0000256" key="1">
    <source>
        <dbReference type="ARBA" id="ARBA00005709"/>
    </source>
</evidence>
<gene>
    <name evidence="6" type="ORF">B5K06_03550</name>
</gene>
<dbReference type="RefSeq" id="WP_114711436.1">
    <property type="nucleotide sequence ID" value="NZ_KZ857258.1"/>
</dbReference>
<evidence type="ECO:0000313" key="7">
    <source>
        <dbReference type="Proteomes" id="UP000254939"/>
    </source>
</evidence>
<comment type="function">
    <text evidence="3">Flagellin is the subunit protein which polymerizes to form the filaments of bacterial flagella.</text>
</comment>
<dbReference type="PRINTS" id="PR00207">
    <property type="entry name" value="FLAGELLIN"/>
</dbReference>
<protein>
    <recommendedName>
        <fullName evidence="3">Flagellin</fullName>
    </recommendedName>
</protein>
<organism evidence="6 7">
    <name type="scientific">Rhizobium grahamii</name>
    <dbReference type="NCBI Taxonomy" id="1120045"/>
    <lineage>
        <taxon>Bacteria</taxon>
        <taxon>Pseudomonadati</taxon>
        <taxon>Pseudomonadota</taxon>
        <taxon>Alphaproteobacteria</taxon>
        <taxon>Hyphomicrobiales</taxon>
        <taxon>Rhizobiaceae</taxon>
        <taxon>Rhizobium/Agrobacterium group</taxon>
        <taxon>Rhizobium</taxon>
    </lineage>
</organism>
<dbReference type="Pfam" id="PF00669">
    <property type="entry name" value="Flagellin_N"/>
    <property type="match status" value="1"/>
</dbReference>
<evidence type="ECO:0000256" key="3">
    <source>
        <dbReference type="RuleBase" id="RU362073"/>
    </source>
</evidence>
<dbReference type="Proteomes" id="UP000254939">
    <property type="component" value="Unassembled WGS sequence"/>
</dbReference>
<proteinExistence type="inferred from homology"/>
<keyword evidence="2 3" id="KW-0975">Bacterial flagellum</keyword>
<comment type="similarity">
    <text evidence="1 3">Belongs to the bacterial flagellin family.</text>
</comment>
<dbReference type="AlphaFoldDB" id="A0A370KV60"/>
<evidence type="ECO:0000256" key="2">
    <source>
        <dbReference type="ARBA" id="ARBA00023143"/>
    </source>
</evidence>
<keyword evidence="6" id="KW-0282">Flagellum</keyword>
<dbReference type="SUPFAM" id="SSF64518">
    <property type="entry name" value="Phase 1 flagellin"/>
    <property type="match status" value="1"/>
</dbReference>
<name>A0A370KV60_9HYPH</name>
<feature type="domain" description="Flagellin C-terminal" evidence="5">
    <location>
        <begin position="211"/>
        <end position="294"/>
    </location>
</feature>
<evidence type="ECO:0000313" key="6">
    <source>
        <dbReference type="EMBL" id="RDJ15390.1"/>
    </source>
</evidence>
<dbReference type="InterPro" id="IPR046358">
    <property type="entry name" value="Flagellin_C"/>
</dbReference>
<dbReference type="InterPro" id="IPR001029">
    <property type="entry name" value="Flagellin_N"/>
</dbReference>
<sequence length="296" mass="30720">MTSINTNNSAMAALQTLRNVNKGLNETQAAVSSGLRVGKASDNAAYWSIATTMKSDNKALSAVSDALGMGAAKIDTAYTAVDSAIDIVGEIKAKLVAATEKGVDKAKVQDEISQLQAQLYSVAQSASFNGENWVNNSGGTVSVVSSFVRGTNGTVSIKTTDYVLSATNTLFNSATGGILGSTGTNYTAGSIYSFTISSTTTQGQIDSLLSDVESALKSMTTLGSQLGSLQKRVDIQSDFVSSLSDSIDSGIGRLVDADMEEESSKLSALQTQQQLAIQSLSIANSSSQNILSLFRG</sequence>
<evidence type="ECO:0000259" key="5">
    <source>
        <dbReference type="Pfam" id="PF00700"/>
    </source>
</evidence>
<dbReference type="GO" id="GO:0009288">
    <property type="term" value="C:bacterial-type flagellum"/>
    <property type="evidence" value="ECO:0007669"/>
    <property type="project" value="UniProtKB-SubCell"/>
</dbReference>
<dbReference type="Gene3D" id="1.20.1330.10">
    <property type="entry name" value="f41 fragment of flagellin, N-terminal domain"/>
    <property type="match status" value="1"/>
</dbReference>
<keyword evidence="6" id="KW-0969">Cilium</keyword>
<dbReference type="InterPro" id="IPR001492">
    <property type="entry name" value="Flagellin"/>
</dbReference>
<dbReference type="GO" id="GO:0005198">
    <property type="term" value="F:structural molecule activity"/>
    <property type="evidence" value="ECO:0007669"/>
    <property type="project" value="UniProtKB-UniRule"/>
</dbReference>
<reference evidence="6 7" key="1">
    <citation type="submission" date="2017-03" db="EMBL/GenBank/DDBJ databases">
        <title>Genome analysis of Rhizobial strains effectives or ineffectives for nitrogen fixation isolated from bean seeds.</title>
        <authorList>
            <person name="Peralta H."/>
            <person name="Aguilar-Vera A."/>
            <person name="Mora Y."/>
            <person name="Vargas-Lagunas C."/>
            <person name="Girard L."/>
            <person name="Mora J."/>
        </authorList>
    </citation>
    <scope>NUCLEOTIDE SEQUENCE [LARGE SCALE GENOMIC DNA]</scope>
    <source>
        <strain evidence="6 7">CCGM3</strain>
    </source>
</reference>